<dbReference type="RefSeq" id="WP_165842422.1">
    <property type="nucleotide sequence ID" value="NZ_JAWLUM010000001.1"/>
</dbReference>
<name>A0ABU4EM31_WILMA</name>
<keyword evidence="2" id="KW-1185">Reference proteome</keyword>
<comment type="caution">
    <text evidence="1">The sequence shown here is derived from an EMBL/GenBank/DDBJ whole genome shotgun (WGS) entry which is preliminary data.</text>
</comment>
<protein>
    <recommendedName>
        <fullName evidence="3">TetR family transcriptional regulator</fullName>
    </recommendedName>
</protein>
<reference evidence="1 2" key="1">
    <citation type="submission" date="2023-10" db="EMBL/GenBank/DDBJ databases">
        <title>Development of a sustainable strategy for remediation of hydrocarbon-contaminated territories based on the waste exchange concept.</title>
        <authorList>
            <person name="Krivoruchko A."/>
        </authorList>
    </citation>
    <scope>NUCLEOTIDE SEQUENCE [LARGE SCALE GENOMIC DNA]</scope>
    <source>
        <strain evidence="1 2">IEGM 1236</strain>
    </source>
</reference>
<evidence type="ECO:0000313" key="1">
    <source>
        <dbReference type="EMBL" id="MDV7132298.1"/>
    </source>
</evidence>
<dbReference type="Proteomes" id="UP001185792">
    <property type="component" value="Unassembled WGS sequence"/>
</dbReference>
<sequence>MNQEYFTSNRRRRLFIRECKQKAKSEIDREAHLFRLARMSVAPLSPAVINIINRQGARAINSPSYISVRVAPLIHLATGERRAKAEILVSDTISASERPAEAGVPALSVIAKTAASVPDRVAAQYGGSLVTYGRLQTVIEDYRTLTAELGLDDNAAVYAAVMHTLPGLGVIDDPYEMAGVVTALLSRIVDTDLTPSVN</sequence>
<proteinExistence type="predicted"/>
<gene>
    <name evidence="1" type="ORF">R4198_01225</name>
</gene>
<organism evidence="1 2">
    <name type="scientific">Williamsia marianensis</name>
    <dbReference type="NCBI Taxonomy" id="85044"/>
    <lineage>
        <taxon>Bacteria</taxon>
        <taxon>Bacillati</taxon>
        <taxon>Actinomycetota</taxon>
        <taxon>Actinomycetes</taxon>
        <taxon>Mycobacteriales</taxon>
        <taxon>Nocardiaceae</taxon>
        <taxon>Williamsia</taxon>
    </lineage>
</organism>
<evidence type="ECO:0000313" key="2">
    <source>
        <dbReference type="Proteomes" id="UP001185792"/>
    </source>
</evidence>
<evidence type="ECO:0008006" key="3">
    <source>
        <dbReference type="Google" id="ProtNLM"/>
    </source>
</evidence>
<dbReference type="EMBL" id="JAWLUM010000001">
    <property type="protein sequence ID" value="MDV7132298.1"/>
    <property type="molecule type" value="Genomic_DNA"/>
</dbReference>
<accession>A0ABU4EM31</accession>